<reference evidence="4" key="2">
    <citation type="journal article" date="2023" name="IMA Fungus">
        <title>Comparative genomic study of the Penicillium genus elucidates a diverse pangenome and 15 lateral gene transfer events.</title>
        <authorList>
            <person name="Petersen C."/>
            <person name="Sorensen T."/>
            <person name="Nielsen M.R."/>
            <person name="Sondergaard T.E."/>
            <person name="Sorensen J.L."/>
            <person name="Fitzpatrick D.A."/>
            <person name="Frisvad J.C."/>
            <person name="Nielsen K.L."/>
        </authorList>
    </citation>
    <scope>NUCLEOTIDE SEQUENCE</scope>
    <source>
        <strain evidence="4">IBT 21472</strain>
    </source>
</reference>
<dbReference type="GO" id="GO:0016787">
    <property type="term" value="F:hydrolase activity"/>
    <property type="evidence" value="ECO:0007669"/>
    <property type="project" value="UniProtKB-KW"/>
</dbReference>
<gene>
    <name evidence="4" type="ORF">N7476_003924</name>
</gene>
<evidence type="ECO:0000259" key="3">
    <source>
        <dbReference type="Pfam" id="PF00561"/>
    </source>
</evidence>
<dbReference type="PRINTS" id="PR00111">
    <property type="entry name" value="ABHYDROLASE"/>
</dbReference>
<evidence type="ECO:0000256" key="2">
    <source>
        <dbReference type="ARBA" id="ARBA00038334"/>
    </source>
</evidence>
<name>A0A9W9GL15_9EURO</name>
<dbReference type="PANTHER" id="PTHR43329">
    <property type="entry name" value="EPOXIDE HYDROLASE"/>
    <property type="match status" value="1"/>
</dbReference>
<dbReference type="GO" id="GO:0072330">
    <property type="term" value="P:monocarboxylic acid biosynthetic process"/>
    <property type="evidence" value="ECO:0007669"/>
    <property type="project" value="UniProtKB-ARBA"/>
</dbReference>
<dbReference type="InterPro" id="IPR029058">
    <property type="entry name" value="AB_hydrolase_fold"/>
</dbReference>
<comment type="caution">
    <text evidence="4">The sequence shown here is derived from an EMBL/GenBank/DDBJ whole genome shotgun (WGS) entry which is preliminary data.</text>
</comment>
<organism evidence="4 5">
    <name type="scientific">Penicillium atrosanguineum</name>
    <dbReference type="NCBI Taxonomy" id="1132637"/>
    <lineage>
        <taxon>Eukaryota</taxon>
        <taxon>Fungi</taxon>
        <taxon>Dikarya</taxon>
        <taxon>Ascomycota</taxon>
        <taxon>Pezizomycotina</taxon>
        <taxon>Eurotiomycetes</taxon>
        <taxon>Eurotiomycetidae</taxon>
        <taxon>Eurotiales</taxon>
        <taxon>Aspergillaceae</taxon>
        <taxon>Penicillium</taxon>
    </lineage>
</organism>
<dbReference type="AlphaFoldDB" id="A0A9W9GL15"/>
<dbReference type="Gene3D" id="3.40.50.1820">
    <property type="entry name" value="alpha/beta hydrolase"/>
    <property type="match status" value="1"/>
</dbReference>
<protein>
    <recommendedName>
        <fullName evidence="3">AB hydrolase-1 domain-containing protein</fullName>
    </recommendedName>
</protein>
<sequence>MSFGSSSDSFLNKWSKRNAWIMNFDRNDQSVRISYIDCGPPSASAPKGIILLIHGFPQSSYQFRHVINPLAEEGFRVIVPDYRGAGQSSHPAQDFRKSTMARDLFSLLHDHLGITQAIHLVGHDIGGMVAHAYVTQYPDHVASVIWGECPLPGTSVYDVNKRMPEQFHFVFHSVPDDLALSLVTGREKIYLNHFFSKLSFNAQAISPFDLDFYALQYSQPGALRCSFEVYRAFEEDARENRESLRLKGKCTRPVLILSGSQSRHAQEAKEMVGEVYAGDIQIDVVKDSGHWIAEENPEGFVQAALAFIYKHASGQ</sequence>
<dbReference type="GO" id="GO:0017000">
    <property type="term" value="P:antibiotic biosynthetic process"/>
    <property type="evidence" value="ECO:0007669"/>
    <property type="project" value="UniProtKB-ARBA"/>
</dbReference>
<feature type="domain" description="AB hydrolase-1" evidence="3">
    <location>
        <begin position="49"/>
        <end position="214"/>
    </location>
</feature>
<dbReference type="SUPFAM" id="SSF53474">
    <property type="entry name" value="alpha/beta-Hydrolases"/>
    <property type="match status" value="1"/>
</dbReference>
<dbReference type="InterPro" id="IPR000639">
    <property type="entry name" value="Epox_hydrolase-like"/>
</dbReference>
<evidence type="ECO:0000256" key="1">
    <source>
        <dbReference type="ARBA" id="ARBA00022801"/>
    </source>
</evidence>
<comment type="similarity">
    <text evidence="2">Belongs to the AB hydrolase superfamily. Epoxide hydrolase family.</text>
</comment>
<evidence type="ECO:0000313" key="4">
    <source>
        <dbReference type="EMBL" id="KAJ5320922.1"/>
    </source>
</evidence>
<dbReference type="Proteomes" id="UP001147746">
    <property type="component" value="Unassembled WGS sequence"/>
</dbReference>
<dbReference type="EMBL" id="JAPZBO010000003">
    <property type="protein sequence ID" value="KAJ5320922.1"/>
    <property type="molecule type" value="Genomic_DNA"/>
</dbReference>
<keyword evidence="1" id="KW-0378">Hydrolase</keyword>
<reference evidence="4" key="1">
    <citation type="submission" date="2022-12" db="EMBL/GenBank/DDBJ databases">
        <authorList>
            <person name="Petersen C."/>
        </authorList>
    </citation>
    <scope>NUCLEOTIDE SEQUENCE</scope>
    <source>
        <strain evidence="4">IBT 21472</strain>
    </source>
</reference>
<evidence type="ECO:0000313" key="5">
    <source>
        <dbReference type="Proteomes" id="UP001147746"/>
    </source>
</evidence>
<accession>A0A9W9GL15</accession>
<dbReference type="Pfam" id="PF00561">
    <property type="entry name" value="Abhydrolase_1"/>
    <property type="match status" value="1"/>
</dbReference>
<dbReference type="InterPro" id="IPR000073">
    <property type="entry name" value="AB_hydrolase_1"/>
</dbReference>
<keyword evidence="5" id="KW-1185">Reference proteome</keyword>
<dbReference type="PRINTS" id="PR00412">
    <property type="entry name" value="EPOXHYDRLASE"/>
</dbReference>
<proteinExistence type="inferred from homology"/>